<name>A0A1D2JD67_PARBR</name>
<evidence type="ECO:0000313" key="2">
    <source>
        <dbReference type="Proteomes" id="UP000242814"/>
    </source>
</evidence>
<evidence type="ECO:0000313" key="1">
    <source>
        <dbReference type="EMBL" id="ODH26819.1"/>
    </source>
</evidence>
<dbReference type="EMBL" id="LZYO01000174">
    <property type="protein sequence ID" value="ODH26819.1"/>
    <property type="molecule type" value="Genomic_DNA"/>
</dbReference>
<reference evidence="1 2" key="1">
    <citation type="submission" date="2016-06" db="EMBL/GenBank/DDBJ databases">
        <authorList>
            <person name="Kjaerup R.B."/>
            <person name="Dalgaard T.S."/>
            <person name="Juul-Madsen H.R."/>
        </authorList>
    </citation>
    <scope>NUCLEOTIDE SEQUENCE [LARGE SCALE GENOMIC DNA]</scope>
    <source>
        <strain evidence="1 2">Pb300</strain>
    </source>
</reference>
<protein>
    <submittedName>
        <fullName evidence="1">Uncharacterized protein</fullName>
    </submittedName>
</protein>
<dbReference type="Proteomes" id="UP000242814">
    <property type="component" value="Unassembled WGS sequence"/>
</dbReference>
<proteinExistence type="predicted"/>
<accession>A0A1D2JD67</accession>
<dbReference type="AlphaFoldDB" id="A0A1D2JD67"/>
<organism evidence="1 2">
    <name type="scientific">Paracoccidioides brasiliensis</name>
    <dbReference type="NCBI Taxonomy" id="121759"/>
    <lineage>
        <taxon>Eukaryota</taxon>
        <taxon>Fungi</taxon>
        <taxon>Dikarya</taxon>
        <taxon>Ascomycota</taxon>
        <taxon>Pezizomycotina</taxon>
        <taxon>Eurotiomycetes</taxon>
        <taxon>Eurotiomycetidae</taxon>
        <taxon>Onygenales</taxon>
        <taxon>Ajellomycetaceae</taxon>
        <taxon>Paracoccidioides</taxon>
    </lineage>
</organism>
<comment type="caution">
    <text evidence="1">The sequence shown here is derived from an EMBL/GenBank/DDBJ whole genome shotgun (WGS) entry which is preliminary data.</text>
</comment>
<sequence>MTAKSKDQASNQDGRLLLACETGQTSYITTAAKINLTSIEEESLVQWVISMDEREVSLLELKTYEIWWIYYFLPELILLWENNGFKDSLHVRRN</sequence>
<gene>
    <name evidence="1" type="ORF">ACO22_04416</name>
</gene>